<keyword evidence="7" id="KW-0547">Nucleotide-binding</keyword>
<dbReference type="InterPro" id="IPR027417">
    <property type="entry name" value="P-loop_NTPase"/>
</dbReference>
<gene>
    <name evidence="11" type="ORF">COU08_01040</name>
</gene>
<evidence type="ECO:0000256" key="4">
    <source>
        <dbReference type="ARBA" id="ARBA00022490"/>
    </source>
</evidence>
<dbReference type="GO" id="GO:0005737">
    <property type="term" value="C:cytoplasm"/>
    <property type="evidence" value="ECO:0007669"/>
    <property type="project" value="UniProtKB-SubCell"/>
</dbReference>
<evidence type="ECO:0000256" key="1">
    <source>
        <dbReference type="ARBA" id="ARBA00004496"/>
    </source>
</evidence>
<dbReference type="Gene3D" id="3.40.50.300">
    <property type="entry name" value="P-loop containing nucleotide triphosphate hydrolases"/>
    <property type="match status" value="1"/>
</dbReference>
<reference evidence="12" key="1">
    <citation type="submission" date="2017-09" db="EMBL/GenBank/DDBJ databases">
        <title>Depth-based differentiation of microbial function through sediment-hosted aquifers and enrichment of novel symbionts in the deep terrestrial subsurface.</title>
        <authorList>
            <person name="Probst A.J."/>
            <person name="Ladd B."/>
            <person name="Jarett J.K."/>
            <person name="Geller-Mcgrath D.E."/>
            <person name="Sieber C.M.K."/>
            <person name="Emerson J.B."/>
            <person name="Anantharaman K."/>
            <person name="Thomas B.C."/>
            <person name="Malmstrom R."/>
            <person name="Stieglmeier M."/>
            <person name="Klingl A."/>
            <person name="Woyke T."/>
            <person name="Ryan C.M."/>
            <person name="Banfield J.F."/>
        </authorList>
    </citation>
    <scope>NUCLEOTIDE SEQUENCE [LARGE SCALE GENOMIC DNA]</scope>
</reference>
<accession>A0A2M6WJ23</accession>
<keyword evidence="5" id="KW-0819">tRNA processing</keyword>
<dbReference type="EMBL" id="PFBA01000012">
    <property type="protein sequence ID" value="PIT92734.1"/>
    <property type="molecule type" value="Genomic_DNA"/>
</dbReference>
<organism evidence="11 12">
    <name type="scientific">Candidatus Harrisonbacteria bacterium CG10_big_fil_rev_8_21_14_0_10_42_17</name>
    <dbReference type="NCBI Taxonomy" id="1974584"/>
    <lineage>
        <taxon>Bacteria</taxon>
        <taxon>Candidatus Harrisoniibacteriota</taxon>
    </lineage>
</organism>
<dbReference type="PANTHER" id="PTHR33540:SF2">
    <property type="entry name" value="TRNA THREONYLCARBAMOYLADENOSINE BIOSYNTHESIS PROTEIN TSAE"/>
    <property type="match status" value="1"/>
</dbReference>
<sequence>MKQLITSPREMNIFATTTARTFLTRKTLLQPLIITLQGDLGSGKTTFAQGFLRELGVREHITSPTFLLIKEYALRHSFYHRAYHIDCYRLHAPKELPPLSFQDLFLDLHAIFLIEWPHIIEKHIPQSRVRIYFEHDTKSRRFVTMQQ</sequence>
<keyword evidence="9" id="KW-0460">Magnesium</keyword>
<evidence type="ECO:0000256" key="10">
    <source>
        <dbReference type="ARBA" id="ARBA00032441"/>
    </source>
</evidence>
<evidence type="ECO:0000313" key="11">
    <source>
        <dbReference type="EMBL" id="PIT92734.1"/>
    </source>
</evidence>
<comment type="caution">
    <text evidence="11">The sequence shown here is derived from an EMBL/GenBank/DDBJ whole genome shotgun (WGS) entry which is preliminary data.</text>
</comment>
<evidence type="ECO:0000256" key="9">
    <source>
        <dbReference type="ARBA" id="ARBA00022842"/>
    </source>
</evidence>
<comment type="subcellular location">
    <subcellularLocation>
        <location evidence="1">Cytoplasm</location>
    </subcellularLocation>
</comment>
<dbReference type="AlphaFoldDB" id="A0A2M6WJ23"/>
<keyword evidence="8" id="KW-0067">ATP-binding</keyword>
<evidence type="ECO:0000256" key="3">
    <source>
        <dbReference type="ARBA" id="ARBA00019010"/>
    </source>
</evidence>
<dbReference type="NCBIfam" id="TIGR00150">
    <property type="entry name" value="T6A_YjeE"/>
    <property type="match status" value="1"/>
</dbReference>
<evidence type="ECO:0000256" key="7">
    <source>
        <dbReference type="ARBA" id="ARBA00022741"/>
    </source>
</evidence>
<proteinExistence type="inferred from homology"/>
<dbReference type="GO" id="GO:0016740">
    <property type="term" value="F:transferase activity"/>
    <property type="evidence" value="ECO:0007669"/>
    <property type="project" value="UniProtKB-KW"/>
</dbReference>
<dbReference type="Pfam" id="PF02367">
    <property type="entry name" value="TsaE"/>
    <property type="match status" value="1"/>
</dbReference>
<dbReference type="GO" id="GO:0005524">
    <property type="term" value="F:ATP binding"/>
    <property type="evidence" value="ECO:0007669"/>
    <property type="project" value="UniProtKB-KW"/>
</dbReference>
<comment type="similarity">
    <text evidence="2">Belongs to the TsaE family.</text>
</comment>
<dbReference type="GO" id="GO:0046872">
    <property type="term" value="F:metal ion binding"/>
    <property type="evidence" value="ECO:0007669"/>
    <property type="project" value="UniProtKB-KW"/>
</dbReference>
<evidence type="ECO:0000313" key="12">
    <source>
        <dbReference type="Proteomes" id="UP000228635"/>
    </source>
</evidence>
<dbReference type="GO" id="GO:0002949">
    <property type="term" value="P:tRNA threonylcarbamoyladenosine modification"/>
    <property type="evidence" value="ECO:0007669"/>
    <property type="project" value="InterPro"/>
</dbReference>
<dbReference type="SUPFAM" id="SSF52540">
    <property type="entry name" value="P-loop containing nucleoside triphosphate hydrolases"/>
    <property type="match status" value="1"/>
</dbReference>
<evidence type="ECO:0000256" key="2">
    <source>
        <dbReference type="ARBA" id="ARBA00007599"/>
    </source>
</evidence>
<dbReference type="Proteomes" id="UP000228635">
    <property type="component" value="Unassembled WGS sequence"/>
</dbReference>
<dbReference type="PANTHER" id="PTHR33540">
    <property type="entry name" value="TRNA THREONYLCARBAMOYLADENOSINE BIOSYNTHESIS PROTEIN TSAE"/>
    <property type="match status" value="1"/>
</dbReference>
<keyword evidence="4" id="KW-0963">Cytoplasm</keyword>
<keyword evidence="11" id="KW-0808">Transferase</keyword>
<evidence type="ECO:0000256" key="6">
    <source>
        <dbReference type="ARBA" id="ARBA00022723"/>
    </source>
</evidence>
<dbReference type="InterPro" id="IPR003442">
    <property type="entry name" value="T6A_TsaE"/>
</dbReference>
<evidence type="ECO:0000256" key="5">
    <source>
        <dbReference type="ARBA" id="ARBA00022694"/>
    </source>
</evidence>
<evidence type="ECO:0000256" key="8">
    <source>
        <dbReference type="ARBA" id="ARBA00022840"/>
    </source>
</evidence>
<name>A0A2M6WJ23_9BACT</name>
<protein>
    <recommendedName>
        <fullName evidence="3">tRNA threonylcarbamoyladenosine biosynthesis protein TsaE</fullName>
    </recommendedName>
    <alternativeName>
        <fullName evidence="10">t(6)A37 threonylcarbamoyladenosine biosynthesis protein TsaE</fullName>
    </alternativeName>
</protein>
<keyword evidence="6" id="KW-0479">Metal-binding</keyword>